<feature type="compositionally biased region" description="Gly residues" evidence="2">
    <location>
        <begin position="142"/>
        <end position="151"/>
    </location>
</feature>
<organism evidence="4 6">
    <name type="scientific">Bacteroides thetaiotaomicron</name>
    <dbReference type="NCBI Taxonomy" id="818"/>
    <lineage>
        <taxon>Bacteria</taxon>
        <taxon>Pseudomonadati</taxon>
        <taxon>Bacteroidota</taxon>
        <taxon>Bacteroidia</taxon>
        <taxon>Bacteroidales</taxon>
        <taxon>Bacteroidaceae</taxon>
        <taxon>Bacteroides</taxon>
    </lineage>
</organism>
<dbReference type="RefSeq" id="WP_055222076.1">
    <property type="nucleotide sequence ID" value="NZ_CZBI01000015.1"/>
</dbReference>
<evidence type="ECO:0000313" key="5">
    <source>
        <dbReference type="EMBL" id="MBS5412468.1"/>
    </source>
</evidence>
<dbReference type="Proteomes" id="UP000095541">
    <property type="component" value="Unassembled WGS sequence"/>
</dbReference>
<dbReference type="InterPro" id="IPR005902">
    <property type="entry name" value="HU_DNA-bd_put"/>
</dbReference>
<dbReference type="EMBL" id="JAGZEE010000029">
    <property type="protein sequence ID" value="MBS5412468.1"/>
    <property type="molecule type" value="Genomic_DNA"/>
</dbReference>
<evidence type="ECO:0000313" key="6">
    <source>
        <dbReference type="Proteomes" id="UP000095541"/>
    </source>
</evidence>
<dbReference type="Proteomes" id="UP000782901">
    <property type="component" value="Unassembled WGS sequence"/>
</dbReference>
<evidence type="ECO:0000259" key="3">
    <source>
        <dbReference type="Pfam" id="PF18291"/>
    </source>
</evidence>
<evidence type="ECO:0000313" key="4">
    <source>
        <dbReference type="EMBL" id="CUQ47700.1"/>
    </source>
</evidence>
<feature type="domain" description="HU" evidence="3">
    <location>
        <begin position="1"/>
        <end position="123"/>
    </location>
</feature>
<name>A0A174WUG0_BACT4</name>
<dbReference type="GO" id="GO:0003677">
    <property type="term" value="F:DNA binding"/>
    <property type="evidence" value="ECO:0007669"/>
    <property type="project" value="UniProtKB-KW"/>
</dbReference>
<gene>
    <name evidence="4" type="ORF">ERS852557_04913</name>
    <name evidence="5" type="ORF">KHY35_17445</name>
</gene>
<dbReference type="AlphaFoldDB" id="A0A174WUG0"/>
<reference evidence="5" key="2">
    <citation type="submission" date="2021-02" db="EMBL/GenBank/DDBJ databases">
        <title>Infant gut strain persistence is associated with maternal origin, phylogeny, and functional potential including surface adhesion and iron acquisition.</title>
        <authorList>
            <person name="Lou Y.C."/>
        </authorList>
    </citation>
    <scope>NUCLEOTIDE SEQUENCE</scope>
    <source>
        <strain evidence="5">L3_082_243G1_dasL3_082_243G1_maxbin2.maxbin.015s ta_sub</strain>
    </source>
</reference>
<dbReference type="InterPro" id="IPR041607">
    <property type="entry name" value="HU-HIG"/>
</dbReference>
<proteinExistence type="predicted"/>
<dbReference type="Pfam" id="PF18291">
    <property type="entry name" value="HU-HIG"/>
    <property type="match status" value="1"/>
</dbReference>
<protein>
    <submittedName>
        <fullName evidence="4 5">DNA-binding protein</fullName>
    </submittedName>
</protein>
<feature type="region of interest" description="Disordered" evidence="2">
    <location>
        <begin position="139"/>
        <end position="173"/>
    </location>
</feature>
<accession>A0A174WUG0</accession>
<reference evidence="4 6" key="1">
    <citation type="submission" date="2015-09" db="EMBL/GenBank/DDBJ databases">
        <authorList>
            <consortium name="Pathogen Informatics"/>
        </authorList>
    </citation>
    <scope>NUCLEOTIDE SEQUENCE [LARGE SCALE GENOMIC DNA]</scope>
    <source>
        <strain evidence="4 6">2789STDY5834945</strain>
    </source>
</reference>
<dbReference type="InterPro" id="IPR010992">
    <property type="entry name" value="IHF-like_DNA-bd_dom_sf"/>
</dbReference>
<dbReference type="EMBL" id="CZBI01000015">
    <property type="protein sequence ID" value="CUQ47700.1"/>
    <property type="molecule type" value="Genomic_DNA"/>
</dbReference>
<feature type="compositionally biased region" description="Acidic residues" evidence="2">
    <location>
        <begin position="163"/>
        <end position="173"/>
    </location>
</feature>
<evidence type="ECO:0000256" key="1">
    <source>
        <dbReference type="ARBA" id="ARBA00023125"/>
    </source>
</evidence>
<dbReference type="SUPFAM" id="SSF47729">
    <property type="entry name" value="IHF-like DNA-binding proteins"/>
    <property type="match status" value="1"/>
</dbReference>
<dbReference type="NCBIfam" id="TIGR01201">
    <property type="entry name" value="HU_rel"/>
    <property type="match status" value="1"/>
</dbReference>
<sequence length="173" mass="18675">MSVTFKKILRKSPFDKEGTGKYYPQLITWGKPATLNTIAKQMKEKSSLTLGDIKSVLTNFVEVTRSELYNGHAVNIENFGVFSLSATTVGTDTKKACLPENIRWVRINFRASASVRPNLTATRAEDRLDFVDLEQQLKALNGGEGGSGDGGEVPDPNPGGGDGGDEEAPDPTV</sequence>
<evidence type="ECO:0000256" key="2">
    <source>
        <dbReference type="SAM" id="MobiDB-lite"/>
    </source>
</evidence>
<dbReference type="Gene3D" id="4.10.520.10">
    <property type="entry name" value="IHF-like DNA-binding proteins"/>
    <property type="match status" value="1"/>
</dbReference>
<keyword evidence="1 4" id="KW-0238">DNA-binding</keyword>